<comment type="subcellular location">
    <subcellularLocation>
        <location evidence="1">Membrane</location>
        <topology evidence="1">Multi-pass membrane protein</topology>
    </subcellularLocation>
</comment>
<feature type="transmembrane region" description="Helical" evidence="6">
    <location>
        <begin position="1214"/>
        <end position="1239"/>
    </location>
</feature>
<organism evidence="7 8">
    <name type="scientific">Immersiella caudata</name>
    <dbReference type="NCBI Taxonomy" id="314043"/>
    <lineage>
        <taxon>Eukaryota</taxon>
        <taxon>Fungi</taxon>
        <taxon>Dikarya</taxon>
        <taxon>Ascomycota</taxon>
        <taxon>Pezizomycotina</taxon>
        <taxon>Sordariomycetes</taxon>
        <taxon>Sordariomycetidae</taxon>
        <taxon>Sordariales</taxon>
        <taxon>Lasiosphaeriaceae</taxon>
        <taxon>Immersiella</taxon>
    </lineage>
</organism>
<feature type="region of interest" description="Disordered" evidence="5">
    <location>
        <begin position="1"/>
        <end position="33"/>
    </location>
</feature>
<dbReference type="EMBL" id="JAULSU010000001">
    <property type="protein sequence ID" value="KAK0634035.1"/>
    <property type="molecule type" value="Genomic_DNA"/>
</dbReference>
<reference evidence="7" key="1">
    <citation type="submission" date="2023-06" db="EMBL/GenBank/DDBJ databases">
        <title>Genome-scale phylogeny and comparative genomics of the fungal order Sordariales.</title>
        <authorList>
            <consortium name="Lawrence Berkeley National Laboratory"/>
            <person name="Hensen N."/>
            <person name="Bonometti L."/>
            <person name="Westerberg I."/>
            <person name="Brannstrom I.O."/>
            <person name="Guillou S."/>
            <person name="Cros-Aarteil S."/>
            <person name="Calhoun S."/>
            <person name="Haridas S."/>
            <person name="Kuo A."/>
            <person name="Mondo S."/>
            <person name="Pangilinan J."/>
            <person name="Riley R."/>
            <person name="Labutti K."/>
            <person name="Andreopoulos B."/>
            <person name="Lipzen A."/>
            <person name="Chen C."/>
            <person name="Yanf M."/>
            <person name="Daum C."/>
            <person name="Ng V."/>
            <person name="Clum A."/>
            <person name="Steindorff A."/>
            <person name="Ohm R."/>
            <person name="Martin F."/>
            <person name="Silar P."/>
            <person name="Natvig D."/>
            <person name="Lalanne C."/>
            <person name="Gautier V."/>
            <person name="Ament-Velasquez S.L."/>
            <person name="Kruys A."/>
            <person name="Hutchinson M.I."/>
            <person name="Powell A.J."/>
            <person name="Barry K."/>
            <person name="Miller A.N."/>
            <person name="Grigoriev I.V."/>
            <person name="Debuchy R."/>
            <person name="Gladieux P."/>
            <person name="Thoren M.H."/>
            <person name="Johannesson H."/>
        </authorList>
    </citation>
    <scope>NUCLEOTIDE SEQUENCE</scope>
    <source>
        <strain evidence="7">CBS 606.72</strain>
    </source>
</reference>
<dbReference type="Gene3D" id="1.25.40.20">
    <property type="entry name" value="Ankyrin repeat-containing domain"/>
    <property type="match status" value="1"/>
</dbReference>
<feature type="compositionally biased region" description="Basic and acidic residues" evidence="5">
    <location>
        <begin position="1299"/>
        <end position="1329"/>
    </location>
</feature>
<evidence type="ECO:0000313" key="7">
    <source>
        <dbReference type="EMBL" id="KAK0634035.1"/>
    </source>
</evidence>
<keyword evidence="8" id="KW-1185">Reference proteome</keyword>
<feature type="compositionally biased region" description="Low complexity" evidence="5">
    <location>
        <begin position="160"/>
        <end position="169"/>
    </location>
</feature>
<feature type="compositionally biased region" description="Basic and acidic residues" evidence="5">
    <location>
        <begin position="274"/>
        <end position="287"/>
    </location>
</feature>
<evidence type="ECO:0000256" key="3">
    <source>
        <dbReference type="ARBA" id="ARBA00022989"/>
    </source>
</evidence>
<feature type="region of interest" description="Disordered" evidence="5">
    <location>
        <begin position="1420"/>
        <end position="1459"/>
    </location>
</feature>
<feature type="region of interest" description="Disordered" evidence="5">
    <location>
        <begin position="1288"/>
        <end position="1337"/>
    </location>
</feature>
<dbReference type="GO" id="GO:0016020">
    <property type="term" value="C:membrane"/>
    <property type="evidence" value="ECO:0007669"/>
    <property type="project" value="UniProtKB-SubCell"/>
</dbReference>
<feature type="compositionally biased region" description="Basic and acidic residues" evidence="5">
    <location>
        <begin position="869"/>
        <end position="878"/>
    </location>
</feature>
<accession>A0AA39XJ58</accession>
<evidence type="ECO:0000256" key="6">
    <source>
        <dbReference type="SAM" id="Phobius"/>
    </source>
</evidence>
<evidence type="ECO:0008006" key="9">
    <source>
        <dbReference type="Google" id="ProtNLM"/>
    </source>
</evidence>
<feature type="region of interest" description="Disordered" evidence="5">
    <location>
        <begin position="770"/>
        <end position="801"/>
    </location>
</feature>
<dbReference type="InterPro" id="IPR045863">
    <property type="entry name" value="CorA_TM1_TM2"/>
</dbReference>
<feature type="region of interest" description="Disordered" evidence="5">
    <location>
        <begin position="150"/>
        <end position="169"/>
    </location>
</feature>
<gene>
    <name evidence="7" type="ORF">B0T14DRAFT_85495</name>
</gene>
<feature type="compositionally biased region" description="Basic and acidic residues" evidence="5">
    <location>
        <begin position="101"/>
        <end position="110"/>
    </location>
</feature>
<dbReference type="InterPro" id="IPR002523">
    <property type="entry name" value="MgTranspt_CorA/ZnTranspt_ZntB"/>
</dbReference>
<feature type="transmembrane region" description="Helical" evidence="6">
    <location>
        <begin position="1259"/>
        <end position="1282"/>
    </location>
</feature>
<sequence length="1544" mass="175787">MADHGQQSSQSPPASPLEKELKPPSITLLPESPLQPLEFDLQVFPAELSTTPSVDIIAVHDLGEKAEEAWTDGAGWTAGRTKDVILRERDRDVSPSASPSAHDKPAPIRRRTGEAAVELKGKSPEQPSATLDVQAQGGARVWIPGKGLRKSSKDRFRSTEGSARSSSEWESSQPVNWLRDLLSPDVPRSRILAFSYPAPNFEKKSTSWIAYVQHVAEQLLERVRDHRRTAEQQDVPIVFIGYGFGGVIIQKAIELLVAVKPLEQVGAGTQSVVKELESPEKTSHEPEPGNEEIQSPIDEKQHKKGRKVVSVPGGIYLALFLDTPFPEPEHEDGHEERLFPPNTNVRMCDIIRQIEEHEKDSDVLERVWAGLVDAYDKTPDKEDIDVTWLYSQAKMARQHELSPTELIADKLAVSTAIDITMTSVATFRHRRLGIISDADDYIYKAIRARIQSTLLFQGIYLRNPELVETILGCEPLTVVEDIEGKLTPLHAAAQLSPANDEIVTILLNKRKDDIMQRDELGRVPLHLAIAAAWEAKPPEGLDRAEFANVIGYLMRNMQRTDLDIKDNDGRSPWDPLCEPGECICADFVAINYNDMRPITAPEECAATWIRDLRDTLEPISGPALDDDLKKPTKPIVPEKDSARYHASVAATGTVAEFYHVFESNGMQKVPRERINLKTPNVYDMIYHPRRGCAKILEYSRMKEESQNFRCRWIHIPSNNEQWLSDLILSLGVRDDSMEDQRHDGLSVFNRYMNPHAKKYEFRTIIVEPERPPAAPGPRLATVPEEPTQHSATAPNGTLGQSSQAPWASLCRIEGLTGDKTIALFMPILSYESYADWEAVVRIIKQTSKEQQFGARKQAMPTGRYRNRRRWSDSSQADKDRARLREVTTLVNGYISPSGDEQPLHCRRTLDQHSYYMLDTTERRDKDQVVYRWVEKQKDSLESADLQKPTPIIMVDQLWLWVLPDGTVITGIPNTQRPSEKYNIRKLLSEEIETNKTRNAIRGPDDLVGVVLETCLEIMTREGPSGVKLQECFQSSINAIAEDEAVAMEEFLATVKKLANSPEPFHLTADIDSFSQISRESTQLIEIIDIRDELDIIRSVLTTQKRVLKQLRGVIRSQGRGSTLDDTEIVKTVVKTADTNAGKAAGDTAFKGTVVVEDAIRIVDDNLLRVEEMDGSATRVHAELKQLMEFKQQQASGWEARYAKKMSEQGQRQNTIMLVFTIVTIIFLPMSFIASFFAINVNQFPRDQDSDEPHWPLATISIYIFGISIAFSGTILVLVRMWFAHRKRKNRRRQTHRQHRPTERASSRHDHPHPGRPRPSNDDDVHVSDEDTHEDWESDYTVDDNSGYAHLFNRWTWHTRIPYVRRLWEWKLYKIRRQKHMMRRSQEGMEWDYPLSRWRYGIVWVFKKLGRSIRRRMRRRREVNGRPGARRGSSFFGAGDREEAECASDDEKARDQQLGMEHRGRVMERREWAADVAKRVGTWFKFGFERDDRAEVGDREEGEMVQGGAEGAAEDVGQGGRRSLRSVFRRRKRVEDEEMGIVEGS</sequence>
<dbReference type="Gene3D" id="1.20.58.340">
    <property type="entry name" value="Magnesium transport protein CorA, transmembrane region"/>
    <property type="match status" value="1"/>
</dbReference>
<dbReference type="InterPro" id="IPR036770">
    <property type="entry name" value="Ankyrin_rpt-contain_sf"/>
</dbReference>
<feature type="region of interest" description="Disordered" evidence="5">
    <location>
        <begin position="273"/>
        <end position="304"/>
    </location>
</feature>
<dbReference type="PANTHER" id="PTHR47685">
    <property type="entry name" value="MAGNESIUM TRANSPORT PROTEIN CORA"/>
    <property type="match status" value="1"/>
</dbReference>
<feature type="region of interest" description="Disordered" evidence="5">
    <location>
        <begin position="81"/>
        <end position="110"/>
    </location>
</feature>
<keyword evidence="3 6" id="KW-1133">Transmembrane helix</keyword>
<keyword evidence="2 6" id="KW-0812">Transmembrane</keyword>
<evidence type="ECO:0000256" key="5">
    <source>
        <dbReference type="SAM" id="MobiDB-lite"/>
    </source>
</evidence>
<dbReference type="Pfam" id="PF01544">
    <property type="entry name" value="CorA"/>
    <property type="match status" value="1"/>
</dbReference>
<evidence type="ECO:0000256" key="2">
    <source>
        <dbReference type="ARBA" id="ARBA00022692"/>
    </source>
</evidence>
<feature type="compositionally biased region" description="Basic and acidic residues" evidence="5">
    <location>
        <begin position="1448"/>
        <end position="1459"/>
    </location>
</feature>
<dbReference type="InterPro" id="IPR050829">
    <property type="entry name" value="CorA_MIT"/>
</dbReference>
<dbReference type="GO" id="GO:0046873">
    <property type="term" value="F:metal ion transmembrane transporter activity"/>
    <property type="evidence" value="ECO:0007669"/>
    <property type="project" value="InterPro"/>
</dbReference>
<evidence type="ECO:0000256" key="1">
    <source>
        <dbReference type="ARBA" id="ARBA00004141"/>
    </source>
</evidence>
<feature type="compositionally biased region" description="Basic residues" evidence="5">
    <location>
        <begin position="1288"/>
        <end position="1298"/>
    </location>
</feature>
<feature type="compositionally biased region" description="Polar residues" evidence="5">
    <location>
        <begin position="788"/>
        <end position="801"/>
    </location>
</feature>
<evidence type="ECO:0000256" key="4">
    <source>
        <dbReference type="ARBA" id="ARBA00023136"/>
    </source>
</evidence>
<feature type="region of interest" description="Disordered" evidence="5">
    <location>
        <begin position="1494"/>
        <end position="1520"/>
    </location>
</feature>
<dbReference type="SUPFAM" id="SSF48403">
    <property type="entry name" value="Ankyrin repeat"/>
    <property type="match status" value="1"/>
</dbReference>
<comment type="caution">
    <text evidence="7">The sequence shown here is derived from an EMBL/GenBank/DDBJ whole genome shotgun (WGS) entry which is preliminary data.</text>
</comment>
<name>A0AA39XJ58_9PEZI</name>
<proteinExistence type="predicted"/>
<dbReference type="SUPFAM" id="SSF144083">
    <property type="entry name" value="Magnesium transport protein CorA, transmembrane region"/>
    <property type="match status" value="1"/>
</dbReference>
<feature type="region of interest" description="Disordered" evidence="5">
    <location>
        <begin position="851"/>
        <end position="878"/>
    </location>
</feature>
<feature type="compositionally biased region" description="Low complexity" evidence="5">
    <location>
        <begin position="1"/>
        <end position="12"/>
    </location>
</feature>
<dbReference type="Proteomes" id="UP001175000">
    <property type="component" value="Unassembled WGS sequence"/>
</dbReference>
<dbReference type="PANTHER" id="PTHR47685:SF1">
    <property type="entry name" value="MAGNESIUM TRANSPORT PROTEIN CORA"/>
    <property type="match status" value="1"/>
</dbReference>
<keyword evidence="4 6" id="KW-0472">Membrane</keyword>
<evidence type="ECO:0000313" key="8">
    <source>
        <dbReference type="Proteomes" id="UP001175000"/>
    </source>
</evidence>
<feature type="compositionally biased region" description="Basic and acidic residues" evidence="5">
    <location>
        <begin position="81"/>
        <end position="93"/>
    </location>
</feature>
<protein>
    <recommendedName>
        <fullName evidence="9">Ankyrin repeat protein</fullName>
    </recommendedName>
</protein>